<evidence type="ECO:0000313" key="2">
    <source>
        <dbReference type="Proteomes" id="UP000292544"/>
    </source>
</evidence>
<reference evidence="2" key="1">
    <citation type="submission" date="2019-02" db="EMBL/GenBank/DDBJ databases">
        <title>Draft genome sequence of Muricauda sp. 176CP4-71.</title>
        <authorList>
            <person name="Park J.-S."/>
        </authorList>
    </citation>
    <scope>NUCLEOTIDE SEQUENCE [LARGE SCALE GENOMIC DNA]</scope>
    <source>
        <strain evidence="2">176GS2-150</strain>
    </source>
</reference>
<organism evidence="1 2">
    <name type="scientific">Corallincola spongiicola</name>
    <dbReference type="NCBI Taxonomy" id="2520508"/>
    <lineage>
        <taxon>Bacteria</taxon>
        <taxon>Pseudomonadati</taxon>
        <taxon>Pseudomonadota</taxon>
        <taxon>Gammaproteobacteria</taxon>
        <taxon>Alteromonadales</taxon>
        <taxon>Psychromonadaceae</taxon>
        <taxon>Corallincola</taxon>
    </lineage>
</organism>
<protein>
    <submittedName>
        <fullName evidence="1">Uncharacterized protein</fullName>
    </submittedName>
</protein>
<name>A0ABY1WMG2_9GAMM</name>
<gene>
    <name evidence="1" type="ORF">EXY25_13655</name>
</gene>
<proteinExistence type="predicted"/>
<accession>A0ABY1WMG2</accession>
<comment type="caution">
    <text evidence="1">The sequence shown here is derived from an EMBL/GenBank/DDBJ whole genome shotgun (WGS) entry which is preliminary data.</text>
</comment>
<dbReference type="RefSeq" id="WP_130567192.1">
    <property type="nucleotide sequence ID" value="NZ_SHLY01000005.1"/>
</dbReference>
<dbReference type="Proteomes" id="UP000292544">
    <property type="component" value="Unassembled WGS sequence"/>
</dbReference>
<sequence>MATTEEVYRESQARLHKVLGSYLLVKAWDLKVDCVAIPRSTLLKFLNLQRMKNKRIDWLKEDLKTFFPYQWTTVTTGTDTYATLYVSRFRFPAGGKSGSMTDSKRVKHFTELGLKSKVIKVPDETEIYTKMALLSNGLSDPSEFDA</sequence>
<dbReference type="EMBL" id="SHLY01000005">
    <property type="protein sequence ID" value="TAA43597.1"/>
    <property type="molecule type" value="Genomic_DNA"/>
</dbReference>
<keyword evidence="2" id="KW-1185">Reference proteome</keyword>
<evidence type="ECO:0000313" key="1">
    <source>
        <dbReference type="EMBL" id="TAA43597.1"/>
    </source>
</evidence>